<dbReference type="GO" id="GO:0031956">
    <property type="term" value="F:medium-chain fatty acid-CoA ligase activity"/>
    <property type="evidence" value="ECO:0007669"/>
    <property type="project" value="TreeGrafter"/>
</dbReference>
<evidence type="ECO:0000256" key="1">
    <source>
        <dbReference type="ARBA" id="ARBA00006432"/>
    </source>
</evidence>
<gene>
    <name evidence="5" type="primary">menE</name>
    <name evidence="5" type="ORF">DSM106972_005290</name>
</gene>
<dbReference type="Pfam" id="PF13193">
    <property type="entry name" value="AMP-binding_C"/>
    <property type="match status" value="1"/>
</dbReference>
<dbReference type="Gene3D" id="3.30.300.30">
    <property type="match status" value="1"/>
</dbReference>
<dbReference type="EMBL" id="RSCL01000001">
    <property type="protein sequence ID" value="RUT10034.1"/>
    <property type="molecule type" value="Genomic_DNA"/>
</dbReference>
<organism evidence="5 6">
    <name type="scientific">Dulcicalothrix desertica PCC 7102</name>
    <dbReference type="NCBI Taxonomy" id="232991"/>
    <lineage>
        <taxon>Bacteria</taxon>
        <taxon>Bacillati</taxon>
        <taxon>Cyanobacteriota</taxon>
        <taxon>Cyanophyceae</taxon>
        <taxon>Nostocales</taxon>
        <taxon>Calotrichaceae</taxon>
        <taxon>Dulcicalothrix</taxon>
    </lineage>
</organism>
<reference evidence="5" key="1">
    <citation type="submission" date="2018-12" db="EMBL/GenBank/DDBJ databases">
        <authorList>
            <person name="Will S."/>
            <person name="Neumann-Schaal M."/>
            <person name="Henke P."/>
        </authorList>
    </citation>
    <scope>NUCLEOTIDE SEQUENCE</scope>
    <source>
        <strain evidence="5">PCC 7102</strain>
    </source>
</reference>
<comment type="caution">
    <text evidence="5">The sequence shown here is derived from an EMBL/GenBank/DDBJ whole genome shotgun (WGS) entry which is preliminary data.</text>
</comment>
<comment type="similarity">
    <text evidence="1">Belongs to the ATP-dependent AMP-binding enzyme family.</text>
</comment>
<dbReference type="GO" id="GO:0006631">
    <property type="term" value="P:fatty acid metabolic process"/>
    <property type="evidence" value="ECO:0007669"/>
    <property type="project" value="TreeGrafter"/>
</dbReference>
<dbReference type="OrthoDB" id="9765680at2"/>
<evidence type="ECO:0000256" key="2">
    <source>
        <dbReference type="ARBA" id="ARBA00022598"/>
    </source>
</evidence>
<dbReference type="PANTHER" id="PTHR43201">
    <property type="entry name" value="ACYL-COA SYNTHETASE"/>
    <property type="match status" value="1"/>
</dbReference>
<dbReference type="InterPro" id="IPR000873">
    <property type="entry name" value="AMP-dep_synth/lig_dom"/>
</dbReference>
<feature type="domain" description="AMP-dependent synthetase/ligase" evidence="3">
    <location>
        <begin position="31"/>
        <end position="302"/>
    </location>
</feature>
<protein>
    <submittedName>
        <fullName evidence="5">O-succinylbenzoic acid--CoA ligase</fullName>
    </submittedName>
</protein>
<evidence type="ECO:0000259" key="4">
    <source>
        <dbReference type="Pfam" id="PF13193"/>
    </source>
</evidence>
<evidence type="ECO:0000259" key="3">
    <source>
        <dbReference type="Pfam" id="PF00501"/>
    </source>
</evidence>
<dbReference type="SUPFAM" id="SSF56801">
    <property type="entry name" value="Acetyl-CoA synthetase-like"/>
    <property type="match status" value="1"/>
</dbReference>
<evidence type="ECO:0000313" key="5">
    <source>
        <dbReference type="EMBL" id="RUT10034.1"/>
    </source>
</evidence>
<dbReference type="RefSeq" id="WP_127078564.1">
    <property type="nucleotide sequence ID" value="NZ_RSCL01000001.1"/>
</dbReference>
<sequence length="446" mass="49669">MVRLQTFDFACHDLFGSLVENFSAELAYNCSGASKVIIAERDPVKFLAGFLAAVEAKCQVFLCNPDWGDNEWRQVLNLVQPDIIWGKKLDTQHDSLITQHSAPSTQNSALIMIPTGGSAGKVKFCVHTWETLVASVRGFTEYFQVSQVNSVCLLPLYHVSGLMQFVRAFTTSGKLSICNFKQLVSEEVPDIDPSGFFISLVPTQLQRFLLDSQLTIWLSKFETVLLGGAPAWDELLEKARYHQIRLAPTYGMTETASQIVTLKPDDFLRGKRGCGKVLPHARVSICDGKVCVESESLFLGYYGDNDNSNNFQIDDIGYFDEQGYLYIVGRDSSKIITGGENVYPEEVEAAIRETQMVIDVCVVGIADKYWGQAVTAVYVPKYSNTSTFAIETILKYSLSKYKIPKYWAPVSVIPRNLQGKVNRNEILKIAVEYLGEAGKTPTLHGI</sequence>
<dbReference type="Gene3D" id="3.40.50.12780">
    <property type="entry name" value="N-terminal domain of ligase-like"/>
    <property type="match status" value="1"/>
</dbReference>
<dbReference type="AlphaFoldDB" id="A0A433VVA5"/>
<accession>A0A433VVA5</accession>
<dbReference type="Pfam" id="PF00501">
    <property type="entry name" value="AMP-binding"/>
    <property type="match status" value="1"/>
</dbReference>
<dbReference type="InterPro" id="IPR045851">
    <property type="entry name" value="AMP-bd_C_sf"/>
</dbReference>
<keyword evidence="6" id="KW-1185">Reference proteome</keyword>
<dbReference type="Proteomes" id="UP000271624">
    <property type="component" value="Unassembled WGS sequence"/>
</dbReference>
<dbReference type="InterPro" id="IPR042099">
    <property type="entry name" value="ANL_N_sf"/>
</dbReference>
<proteinExistence type="inferred from homology"/>
<evidence type="ECO:0000313" key="6">
    <source>
        <dbReference type="Proteomes" id="UP000271624"/>
    </source>
</evidence>
<dbReference type="PANTHER" id="PTHR43201:SF5">
    <property type="entry name" value="MEDIUM-CHAIN ACYL-COA LIGASE ACSF2, MITOCHONDRIAL"/>
    <property type="match status" value="1"/>
</dbReference>
<dbReference type="InterPro" id="IPR025110">
    <property type="entry name" value="AMP-bd_C"/>
</dbReference>
<keyword evidence="2 5" id="KW-0436">Ligase</keyword>
<reference evidence="5" key="2">
    <citation type="journal article" date="2019" name="Genome Biol. Evol.">
        <title>Day and night: Metabolic profiles and evolutionary relationships of six axenic non-marine cyanobacteria.</title>
        <authorList>
            <person name="Will S.E."/>
            <person name="Henke P."/>
            <person name="Boedeker C."/>
            <person name="Huang S."/>
            <person name="Brinkmann H."/>
            <person name="Rohde M."/>
            <person name="Jarek M."/>
            <person name="Friedl T."/>
            <person name="Seufert S."/>
            <person name="Schumacher M."/>
            <person name="Overmann J."/>
            <person name="Neumann-Schaal M."/>
            <person name="Petersen J."/>
        </authorList>
    </citation>
    <scope>NUCLEOTIDE SEQUENCE [LARGE SCALE GENOMIC DNA]</scope>
    <source>
        <strain evidence="5">PCC 7102</strain>
    </source>
</reference>
<feature type="domain" description="AMP-binding enzyme C-terminal" evidence="4">
    <location>
        <begin position="346"/>
        <end position="420"/>
    </location>
</feature>
<name>A0A433VVA5_9CYAN</name>